<feature type="coiled-coil region" evidence="1">
    <location>
        <begin position="475"/>
        <end position="524"/>
    </location>
</feature>
<feature type="coiled-coil region" evidence="1">
    <location>
        <begin position="210"/>
        <end position="318"/>
    </location>
</feature>
<dbReference type="SUPFAM" id="SSF52540">
    <property type="entry name" value="P-loop containing nucleoside triphosphate hydrolases"/>
    <property type="match status" value="1"/>
</dbReference>
<organism evidence="2 3">
    <name type="scientific">Ramlibacter cellulosilyticus</name>
    <dbReference type="NCBI Taxonomy" id="2764187"/>
    <lineage>
        <taxon>Bacteria</taxon>
        <taxon>Pseudomonadati</taxon>
        <taxon>Pseudomonadota</taxon>
        <taxon>Betaproteobacteria</taxon>
        <taxon>Burkholderiales</taxon>
        <taxon>Comamonadaceae</taxon>
        <taxon>Ramlibacter</taxon>
    </lineage>
</organism>
<proteinExistence type="predicted"/>
<comment type="caution">
    <text evidence="2">The sequence shown here is derived from an EMBL/GenBank/DDBJ whole genome shotgun (WGS) entry which is preliminary data.</text>
</comment>
<keyword evidence="1" id="KW-0175">Coiled coil</keyword>
<gene>
    <name evidence="2" type="ORF">H8N03_06705</name>
</gene>
<accession>A0A923MR17</accession>
<dbReference type="EMBL" id="JACORT010000002">
    <property type="protein sequence ID" value="MBC5782629.1"/>
    <property type="molecule type" value="Genomic_DNA"/>
</dbReference>
<feature type="coiled-coil region" evidence="1">
    <location>
        <begin position="581"/>
        <end position="655"/>
    </location>
</feature>
<protein>
    <submittedName>
        <fullName evidence="2">GTP-binding protein</fullName>
    </submittedName>
</protein>
<dbReference type="PANTHER" id="PTHR41259:SF1">
    <property type="entry name" value="DOUBLE-STRAND BREAK REPAIR RAD50 ATPASE, PUTATIVE-RELATED"/>
    <property type="match status" value="1"/>
</dbReference>
<dbReference type="AlphaFoldDB" id="A0A923MR17"/>
<evidence type="ECO:0000256" key="1">
    <source>
        <dbReference type="SAM" id="Coils"/>
    </source>
</evidence>
<dbReference type="Proteomes" id="UP000608513">
    <property type="component" value="Unassembled WGS sequence"/>
</dbReference>
<name>A0A923MR17_9BURK</name>
<dbReference type="Gene3D" id="3.40.50.300">
    <property type="entry name" value="P-loop containing nucleotide triphosphate hydrolases"/>
    <property type="match status" value="2"/>
</dbReference>
<feature type="coiled-coil region" evidence="1">
    <location>
        <begin position="698"/>
        <end position="725"/>
    </location>
</feature>
<feature type="coiled-coil region" evidence="1">
    <location>
        <begin position="356"/>
        <end position="383"/>
    </location>
</feature>
<keyword evidence="3" id="KW-1185">Reference proteome</keyword>
<dbReference type="RefSeq" id="WP_187075387.1">
    <property type="nucleotide sequence ID" value="NZ_JACORT010000002.1"/>
</dbReference>
<reference evidence="2" key="1">
    <citation type="submission" date="2020-08" db="EMBL/GenBank/DDBJ databases">
        <title>Ramlibacter sp. USB13 16S ribosomal RNA gene genome sequencing and assembly.</title>
        <authorList>
            <person name="Kang M."/>
        </authorList>
    </citation>
    <scope>NUCLEOTIDE SEQUENCE</scope>
    <source>
        <strain evidence="2">USB13</strain>
    </source>
</reference>
<evidence type="ECO:0000313" key="2">
    <source>
        <dbReference type="EMBL" id="MBC5782629.1"/>
    </source>
</evidence>
<sequence>MKIRSIRLEGFKRFRQPLALETLAEGINLIAAGNGKGKSTLAQAVRVGFLERHRTASLGETLAPWSQPGANPSVQIEFLREGKRFRLAKTFGAKKSCTLEIEGAKPLSGDDAEQALADMFAFSYAGRGESKAENQGVPGLLWVQQGSSGQIAQQVEHAHDYIRRALGDDLGELAATAGDRVIDQVAAELAVLQTKTGKPAGDHARGIEQLAASQQRLEQLRTAIADYESAVDRFTQLRDQHAMGERDQPWQKLRAQAEKARLDLQAIEQLAGQRQQLELQRQVAASRAAQCVQELQALEQEEQAAQDRERAVAAANEEDARTHDAVRVAEVQLRAAQDADTAARDAAAAARRAALRRGQEDALRSARQRQQELAAQIATVEGQQQQLIAHQAAQARLQGFAGAGKSLRAAESRLSQARAKLEAVSTRVEYALQAEGIRLDGKPLAGSGSVTVSEPVELAIPGFGSIRVLPGANELSQLRADLRRAEDELQGLLQGFGAESIEQARQGEDDLQAARSRVEQAQALLRGLAPAGLEPLRSALTVAAGEATRYEQSLAALPADDGPVVAVEAAEAREKVTQEGLRAAQRAHESAREQASRAQEQLRLATRELDAARARLQAPGRDERRSAAQRGLVAARAEEDERAQAIARLDEQLQASQPEHLRNDIRRWNDGAAALEAAHGRIGAELHQLAGQLEAKGALGLQEQAATLEEEVARLQRQVDDRTRRAAALSHLLEVLTAKRAEVARGLRAPLQKHLNHYLAIQFPGASIELDEALRPARISRSGAFGTETGRFEELSGGEREQLGIIARLAYADLLKEAGKPTLVMLDDSLVNSDHERLARMKRVLYDAAQRHQILIFTCHQENWLDMGVAPIALQ</sequence>
<dbReference type="PANTHER" id="PTHR41259">
    <property type="entry name" value="DOUBLE-STRAND BREAK REPAIR RAD50 ATPASE, PUTATIVE-RELATED"/>
    <property type="match status" value="1"/>
</dbReference>
<dbReference type="InterPro" id="IPR027417">
    <property type="entry name" value="P-loop_NTPase"/>
</dbReference>
<evidence type="ECO:0000313" key="3">
    <source>
        <dbReference type="Proteomes" id="UP000608513"/>
    </source>
</evidence>